<sequence>MGFLHYMNKCFENLKNSFHNYQAYASGYDAHEYISNGNESGLKSYYYQPVVASSMQKISPKEHKKTFAWGVFALANFVCSKKKYIASYFCSKNTSSFNAYYVDEYDMKKDEYYIDEDDEYHYIDEYEADFLTAVIDEYGSDDEEDYMGVWSADVYDTLYPQAITLDHSWGLIDSGDLLVEFQDTTLAPKGPQKVVDLPLIILDRLL</sequence>
<dbReference type="EMBL" id="BAABUJ010000022">
    <property type="protein sequence ID" value="GAA5802269.1"/>
    <property type="molecule type" value="Genomic_DNA"/>
</dbReference>
<accession>A0ABP9Y5L4</accession>
<evidence type="ECO:0000313" key="2">
    <source>
        <dbReference type="Proteomes" id="UP001476247"/>
    </source>
</evidence>
<name>A0ABP9Y5L4_9FUNG</name>
<gene>
    <name evidence="1" type="ORF">HPULCUR_007732</name>
</gene>
<organism evidence="1 2">
    <name type="scientific">Helicostylum pulchrum</name>
    <dbReference type="NCBI Taxonomy" id="562976"/>
    <lineage>
        <taxon>Eukaryota</taxon>
        <taxon>Fungi</taxon>
        <taxon>Fungi incertae sedis</taxon>
        <taxon>Mucoromycota</taxon>
        <taxon>Mucoromycotina</taxon>
        <taxon>Mucoromycetes</taxon>
        <taxon>Mucorales</taxon>
        <taxon>Mucorineae</taxon>
        <taxon>Mucoraceae</taxon>
        <taxon>Helicostylum</taxon>
    </lineage>
</organism>
<reference evidence="1 2" key="1">
    <citation type="submission" date="2024-04" db="EMBL/GenBank/DDBJ databases">
        <title>genome sequences of Mucor flavus KT1a and Helicostylum pulchrum KT1b strains isolation_sourced from the surface of a dry-aged beef.</title>
        <authorList>
            <person name="Toyotome T."/>
            <person name="Hosono M."/>
            <person name="Torimaru M."/>
            <person name="Fukuda K."/>
            <person name="Mikami N."/>
        </authorList>
    </citation>
    <scope>NUCLEOTIDE SEQUENCE [LARGE SCALE GENOMIC DNA]</scope>
    <source>
        <strain evidence="1 2">KT1b</strain>
    </source>
</reference>
<comment type="caution">
    <text evidence="1">The sequence shown here is derived from an EMBL/GenBank/DDBJ whole genome shotgun (WGS) entry which is preliminary data.</text>
</comment>
<dbReference type="Proteomes" id="UP001476247">
    <property type="component" value="Unassembled WGS sequence"/>
</dbReference>
<protein>
    <submittedName>
        <fullName evidence="1">Uncharacterized protein</fullName>
    </submittedName>
</protein>
<proteinExistence type="predicted"/>
<evidence type="ECO:0000313" key="1">
    <source>
        <dbReference type="EMBL" id="GAA5802269.1"/>
    </source>
</evidence>
<keyword evidence="2" id="KW-1185">Reference proteome</keyword>